<dbReference type="PROSITE" id="PS50111">
    <property type="entry name" value="CHEMOTAXIS_TRANSDUC_2"/>
    <property type="match status" value="1"/>
</dbReference>
<dbReference type="AlphaFoldDB" id="A0A9X1XX86"/>
<dbReference type="CDD" id="cd11386">
    <property type="entry name" value="MCP_signal"/>
    <property type="match status" value="1"/>
</dbReference>
<comment type="subcellular location">
    <subcellularLocation>
        <location evidence="1">Cell membrane</location>
        <topology evidence="1">Multi-pass membrane protein</topology>
    </subcellularLocation>
</comment>
<dbReference type="PANTHER" id="PTHR32089">
    <property type="entry name" value="METHYL-ACCEPTING CHEMOTAXIS PROTEIN MCPB"/>
    <property type="match status" value="1"/>
</dbReference>
<reference evidence="14" key="1">
    <citation type="submission" date="2022-04" db="EMBL/GenBank/DDBJ databases">
        <authorList>
            <person name="Seo M.-J."/>
        </authorList>
    </citation>
    <scope>NUCLEOTIDE SEQUENCE</scope>
    <source>
        <strain evidence="14">MBLB2552</strain>
    </source>
</reference>
<dbReference type="InterPro" id="IPR033463">
    <property type="entry name" value="sCache_3"/>
</dbReference>
<dbReference type="InterPro" id="IPR004090">
    <property type="entry name" value="Chemotax_Me-accpt_rcpt"/>
</dbReference>
<dbReference type="GO" id="GO:0004888">
    <property type="term" value="F:transmembrane signaling receptor activity"/>
    <property type="evidence" value="ECO:0007669"/>
    <property type="project" value="InterPro"/>
</dbReference>
<dbReference type="CDD" id="cd06225">
    <property type="entry name" value="HAMP"/>
    <property type="match status" value="1"/>
</dbReference>
<keyword evidence="3" id="KW-0488">Methylation</keyword>
<comment type="similarity">
    <text evidence="9">Belongs to the methyl-accepting chemotaxis (MCP) protein family.</text>
</comment>
<gene>
    <name evidence="14" type="ORF">M0651_04600</name>
</gene>
<keyword evidence="8 10" id="KW-0807">Transducer</keyword>
<comment type="caution">
    <text evidence="14">The sequence shown here is derived from an EMBL/GenBank/DDBJ whole genome shotgun (WGS) entry which is preliminary data.</text>
</comment>
<dbReference type="RefSeq" id="WP_248550674.1">
    <property type="nucleotide sequence ID" value="NZ_JALPRK010000003.1"/>
</dbReference>
<evidence type="ECO:0000313" key="14">
    <source>
        <dbReference type="EMBL" id="MCK8486451.1"/>
    </source>
</evidence>
<evidence type="ECO:0000256" key="10">
    <source>
        <dbReference type="PROSITE-ProRule" id="PRU00284"/>
    </source>
</evidence>
<evidence type="ECO:0000256" key="1">
    <source>
        <dbReference type="ARBA" id="ARBA00004651"/>
    </source>
</evidence>
<evidence type="ECO:0000259" key="13">
    <source>
        <dbReference type="PROSITE" id="PS50885"/>
    </source>
</evidence>
<keyword evidence="7 11" id="KW-0472">Membrane</keyword>
<dbReference type="Pfam" id="PF00672">
    <property type="entry name" value="HAMP"/>
    <property type="match status" value="1"/>
</dbReference>
<feature type="transmembrane region" description="Helical" evidence="11">
    <location>
        <begin position="12"/>
        <end position="30"/>
    </location>
</feature>
<evidence type="ECO:0000256" key="11">
    <source>
        <dbReference type="SAM" id="Phobius"/>
    </source>
</evidence>
<name>A0A9X1XX86_9BACL</name>
<dbReference type="EMBL" id="JALPRK010000003">
    <property type="protein sequence ID" value="MCK8486451.1"/>
    <property type="molecule type" value="Genomic_DNA"/>
</dbReference>
<dbReference type="PROSITE" id="PS50885">
    <property type="entry name" value="HAMP"/>
    <property type="match status" value="1"/>
</dbReference>
<evidence type="ECO:0000256" key="9">
    <source>
        <dbReference type="ARBA" id="ARBA00029447"/>
    </source>
</evidence>
<evidence type="ECO:0000259" key="12">
    <source>
        <dbReference type="PROSITE" id="PS50111"/>
    </source>
</evidence>
<dbReference type="PANTHER" id="PTHR32089:SF114">
    <property type="entry name" value="METHYL-ACCEPTING CHEMOTAXIS PROTEIN MCPB"/>
    <property type="match status" value="1"/>
</dbReference>
<keyword evidence="2" id="KW-1003">Cell membrane</keyword>
<dbReference type="Pfam" id="PF00015">
    <property type="entry name" value="MCPsignal"/>
    <property type="match status" value="1"/>
</dbReference>
<evidence type="ECO:0000256" key="5">
    <source>
        <dbReference type="ARBA" id="ARBA00022692"/>
    </source>
</evidence>
<dbReference type="Gene3D" id="6.10.340.10">
    <property type="match status" value="1"/>
</dbReference>
<keyword evidence="4" id="KW-0145">Chemotaxis</keyword>
<dbReference type="Pfam" id="PF17202">
    <property type="entry name" value="sCache_3_3"/>
    <property type="match status" value="1"/>
</dbReference>
<feature type="transmembrane region" description="Helical" evidence="11">
    <location>
        <begin position="181"/>
        <end position="204"/>
    </location>
</feature>
<keyword evidence="15" id="KW-1185">Reference proteome</keyword>
<keyword evidence="5 11" id="KW-0812">Transmembrane</keyword>
<dbReference type="Proteomes" id="UP001139534">
    <property type="component" value="Unassembled WGS sequence"/>
</dbReference>
<evidence type="ECO:0000256" key="8">
    <source>
        <dbReference type="ARBA" id="ARBA00023224"/>
    </source>
</evidence>
<proteinExistence type="inferred from homology"/>
<organism evidence="14 15">
    <name type="scientific">Paenibacillus mellifer</name>
    <dbReference type="NCBI Taxonomy" id="2937794"/>
    <lineage>
        <taxon>Bacteria</taxon>
        <taxon>Bacillati</taxon>
        <taxon>Bacillota</taxon>
        <taxon>Bacilli</taxon>
        <taxon>Bacillales</taxon>
        <taxon>Paenibacillaceae</taxon>
        <taxon>Paenibacillus</taxon>
    </lineage>
</organism>
<accession>A0A9X1XX86</accession>
<protein>
    <submittedName>
        <fullName evidence="14">Methyl-accepting chemotaxis protein</fullName>
    </submittedName>
</protein>
<dbReference type="InterPro" id="IPR004089">
    <property type="entry name" value="MCPsignal_dom"/>
</dbReference>
<dbReference type="GO" id="GO:0007165">
    <property type="term" value="P:signal transduction"/>
    <property type="evidence" value="ECO:0007669"/>
    <property type="project" value="UniProtKB-KW"/>
</dbReference>
<dbReference type="SUPFAM" id="SSF58104">
    <property type="entry name" value="Methyl-accepting chemotaxis protein (MCP) signaling domain"/>
    <property type="match status" value="1"/>
</dbReference>
<keyword evidence="6 11" id="KW-1133">Transmembrane helix</keyword>
<dbReference type="Gene3D" id="1.10.287.950">
    <property type="entry name" value="Methyl-accepting chemotaxis protein"/>
    <property type="match status" value="1"/>
</dbReference>
<feature type="domain" description="HAMP" evidence="13">
    <location>
        <begin position="205"/>
        <end position="257"/>
    </location>
</feature>
<dbReference type="SMART" id="SM00304">
    <property type="entry name" value="HAMP"/>
    <property type="match status" value="1"/>
</dbReference>
<sequence length="564" mass="59759">MRIRSIGTKINLIVVGILVVVSGTIGYVAVKQMESGIKTFATAKARSDLELVNRYLDSKYPGAWRIEGDQFYKGETVISGNFEIVDEIGEMTEDTVTIFQGDTRVTTNVMAEGERAVGTKVSDKVADVVLKGGSSYYGEAVVVGLTYQAAYQPIRSDGGEVIGILYVGASQQLMETIRGTFIQRFAVVFAAALVISIALILGYMRGMKKRLSRLAKAMEQAGAGDFTATLRDDSRDEIGLLSASYNQMGASLQQLVQQGMLASDKVTEAARRLQTVAEQTNDGSARIAASIEQVAAGAESQTMSTAENARAMEEIAIGVQNIAEHASEAAELAGQSRQQAVAGGEQVRRTVAQMESIDRSVQASSSLVRLLNDKSQEIALMVEAIRGISQQTNLLALNASIEAARAGEEGRGFAVVASEVRKLAEQSEASSERIAEVMTQIDTDIKQSLEAMDLVIGEVESGLALTQQTDRSFADISASNGQIADQIEQLAATAQQMSAGIEEVTASVHVIADIARSSGAAAQEVSSASATQLSAIADINASCASLSAVSDELQQVLGKFRVKG</sequence>
<evidence type="ECO:0000256" key="6">
    <source>
        <dbReference type="ARBA" id="ARBA00022989"/>
    </source>
</evidence>
<dbReference type="PRINTS" id="PR00260">
    <property type="entry name" value="CHEMTRNSDUCR"/>
</dbReference>
<evidence type="ECO:0000256" key="3">
    <source>
        <dbReference type="ARBA" id="ARBA00022481"/>
    </source>
</evidence>
<dbReference type="InterPro" id="IPR029151">
    <property type="entry name" value="Sensor-like_sf"/>
</dbReference>
<dbReference type="GO" id="GO:0006935">
    <property type="term" value="P:chemotaxis"/>
    <property type="evidence" value="ECO:0007669"/>
    <property type="project" value="UniProtKB-KW"/>
</dbReference>
<dbReference type="SUPFAM" id="SSF103190">
    <property type="entry name" value="Sensory domain-like"/>
    <property type="match status" value="1"/>
</dbReference>
<feature type="domain" description="Methyl-accepting transducer" evidence="12">
    <location>
        <begin position="276"/>
        <end position="512"/>
    </location>
</feature>
<evidence type="ECO:0000313" key="15">
    <source>
        <dbReference type="Proteomes" id="UP001139534"/>
    </source>
</evidence>
<dbReference type="GO" id="GO:0005886">
    <property type="term" value="C:plasma membrane"/>
    <property type="evidence" value="ECO:0007669"/>
    <property type="project" value="UniProtKB-SubCell"/>
</dbReference>
<dbReference type="SMART" id="SM00283">
    <property type="entry name" value="MA"/>
    <property type="match status" value="1"/>
</dbReference>
<dbReference type="InterPro" id="IPR003660">
    <property type="entry name" value="HAMP_dom"/>
</dbReference>
<evidence type="ECO:0000256" key="4">
    <source>
        <dbReference type="ARBA" id="ARBA00022500"/>
    </source>
</evidence>
<evidence type="ECO:0000256" key="7">
    <source>
        <dbReference type="ARBA" id="ARBA00023136"/>
    </source>
</evidence>
<evidence type="ECO:0000256" key="2">
    <source>
        <dbReference type="ARBA" id="ARBA00022475"/>
    </source>
</evidence>